<evidence type="ECO:0000256" key="3">
    <source>
        <dbReference type="ARBA" id="ARBA00022679"/>
    </source>
</evidence>
<evidence type="ECO:0000256" key="1">
    <source>
        <dbReference type="ARBA" id="ARBA00004606"/>
    </source>
</evidence>
<dbReference type="PANTHER" id="PTHR31042:SF150">
    <property type="entry name" value="OS06G0661900 PROTEIN"/>
    <property type="match status" value="1"/>
</dbReference>
<evidence type="ECO:0000313" key="7">
    <source>
        <dbReference type="Proteomes" id="UP001341840"/>
    </source>
</evidence>
<sequence>MNTPSLSNNPKIAFMFLTPGSLPFERLWDKFSQVQWGNISMADAERRLLANALLDPDNQHFVLLSDSFEDIGPQGNGRYSHHMLPEIQMKDFRKGGQWFTLKRQHALIVMADNLYYSKFRAYCKLGFEGKYCITDEHYLPTLFNIVDPAGISNWSVTYVDWSQRGWHPRSYGLQDVTYQLFNNITSIDVSMHVTSNEKVQGPPFRYDLPSRDISIQYFANDDLLYYIAQSRQQRRTAASCWFRDQHLSRIERRKTSHTHQSKREEGNILNAAQCGFVLAFDLPALSVNVFNVCLGQRFGLCQGFRNFDQDSEIVC</sequence>
<dbReference type="InterPro" id="IPR044174">
    <property type="entry name" value="BC10-like"/>
</dbReference>
<reference evidence="6 7" key="1">
    <citation type="journal article" date="2023" name="Plants (Basel)">
        <title>Bridging the Gap: Combining Genomics and Transcriptomics Approaches to Understand Stylosanthes scabra, an Orphan Legume from the Brazilian Caatinga.</title>
        <authorList>
            <person name="Ferreira-Neto J.R.C."/>
            <person name="da Silva M.D."/>
            <person name="Binneck E."/>
            <person name="de Melo N.F."/>
            <person name="da Silva R.H."/>
            <person name="de Melo A.L.T.M."/>
            <person name="Pandolfi V."/>
            <person name="Bustamante F.O."/>
            <person name="Brasileiro-Vidal A.C."/>
            <person name="Benko-Iseppon A.M."/>
        </authorList>
    </citation>
    <scope>NUCLEOTIDE SEQUENCE [LARGE SCALE GENOMIC DNA]</scope>
    <source>
        <tissue evidence="6">Leaves</tissue>
    </source>
</reference>
<name>A0ABU6WNA4_9FABA</name>
<comment type="subcellular location">
    <subcellularLocation>
        <location evidence="1">Membrane</location>
        <topology evidence="1">Single-pass type II membrane protein</topology>
    </subcellularLocation>
</comment>
<dbReference type="EMBL" id="JASCZI010181776">
    <property type="protein sequence ID" value="MED6185780.1"/>
    <property type="molecule type" value="Genomic_DNA"/>
</dbReference>
<gene>
    <name evidence="6" type="ORF">PIB30_060391</name>
</gene>
<keyword evidence="5" id="KW-0325">Glycoprotein</keyword>
<comment type="caution">
    <text evidence="6">The sequence shown here is derived from an EMBL/GenBank/DDBJ whole genome shotgun (WGS) entry which is preliminary data.</text>
</comment>
<dbReference type="Pfam" id="PF02485">
    <property type="entry name" value="Branch"/>
    <property type="match status" value="1"/>
</dbReference>
<proteinExistence type="predicted"/>
<dbReference type="PANTHER" id="PTHR31042">
    <property type="entry name" value="CORE-2/I-BRANCHING BETA-1,6-N-ACETYLGLUCOSAMINYLTRANSFERASE FAMILY PROTEIN-RELATED"/>
    <property type="match status" value="1"/>
</dbReference>
<evidence type="ECO:0000256" key="2">
    <source>
        <dbReference type="ARBA" id="ARBA00022676"/>
    </source>
</evidence>
<accession>A0ABU6WNA4</accession>
<evidence type="ECO:0000256" key="4">
    <source>
        <dbReference type="ARBA" id="ARBA00023136"/>
    </source>
</evidence>
<keyword evidence="4" id="KW-0472">Membrane</keyword>
<protein>
    <submittedName>
        <fullName evidence="6">Uncharacterized protein</fullName>
    </submittedName>
</protein>
<dbReference type="InterPro" id="IPR003406">
    <property type="entry name" value="Glyco_trans_14"/>
</dbReference>
<keyword evidence="7" id="KW-1185">Reference proteome</keyword>
<dbReference type="Proteomes" id="UP001341840">
    <property type="component" value="Unassembled WGS sequence"/>
</dbReference>
<keyword evidence="3" id="KW-0808">Transferase</keyword>
<organism evidence="6 7">
    <name type="scientific">Stylosanthes scabra</name>
    <dbReference type="NCBI Taxonomy" id="79078"/>
    <lineage>
        <taxon>Eukaryota</taxon>
        <taxon>Viridiplantae</taxon>
        <taxon>Streptophyta</taxon>
        <taxon>Embryophyta</taxon>
        <taxon>Tracheophyta</taxon>
        <taxon>Spermatophyta</taxon>
        <taxon>Magnoliopsida</taxon>
        <taxon>eudicotyledons</taxon>
        <taxon>Gunneridae</taxon>
        <taxon>Pentapetalae</taxon>
        <taxon>rosids</taxon>
        <taxon>fabids</taxon>
        <taxon>Fabales</taxon>
        <taxon>Fabaceae</taxon>
        <taxon>Papilionoideae</taxon>
        <taxon>50 kb inversion clade</taxon>
        <taxon>dalbergioids sensu lato</taxon>
        <taxon>Dalbergieae</taxon>
        <taxon>Pterocarpus clade</taxon>
        <taxon>Stylosanthes</taxon>
    </lineage>
</organism>
<keyword evidence="2" id="KW-0328">Glycosyltransferase</keyword>
<evidence type="ECO:0000313" key="6">
    <source>
        <dbReference type="EMBL" id="MED6185780.1"/>
    </source>
</evidence>
<evidence type="ECO:0000256" key="5">
    <source>
        <dbReference type="ARBA" id="ARBA00023180"/>
    </source>
</evidence>